<feature type="compositionally biased region" description="Basic and acidic residues" evidence="1">
    <location>
        <begin position="43"/>
        <end position="55"/>
    </location>
</feature>
<dbReference type="Proteomes" id="UP000054558">
    <property type="component" value="Unassembled WGS sequence"/>
</dbReference>
<dbReference type="EMBL" id="DF237007">
    <property type="protein sequence ID" value="GAQ80623.1"/>
    <property type="molecule type" value="Genomic_DNA"/>
</dbReference>
<reference evidence="2 3" key="1">
    <citation type="journal article" date="2014" name="Nat. Commun.">
        <title>Klebsormidium flaccidum genome reveals primary factors for plant terrestrial adaptation.</title>
        <authorList>
            <person name="Hori K."/>
            <person name="Maruyama F."/>
            <person name="Fujisawa T."/>
            <person name="Togashi T."/>
            <person name="Yamamoto N."/>
            <person name="Seo M."/>
            <person name="Sato S."/>
            <person name="Yamada T."/>
            <person name="Mori H."/>
            <person name="Tajima N."/>
            <person name="Moriyama T."/>
            <person name="Ikeuchi M."/>
            <person name="Watanabe M."/>
            <person name="Wada H."/>
            <person name="Kobayashi K."/>
            <person name="Saito M."/>
            <person name="Masuda T."/>
            <person name="Sasaki-Sekimoto Y."/>
            <person name="Mashiguchi K."/>
            <person name="Awai K."/>
            <person name="Shimojima M."/>
            <person name="Masuda S."/>
            <person name="Iwai M."/>
            <person name="Nobusawa T."/>
            <person name="Narise T."/>
            <person name="Kondo S."/>
            <person name="Saito H."/>
            <person name="Sato R."/>
            <person name="Murakawa M."/>
            <person name="Ihara Y."/>
            <person name="Oshima-Yamada Y."/>
            <person name="Ohtaka K."/>
            <person name="Satoh M."/>
            <person name="Sonobe K."/>
            <person name="Ishii M."/>
            <person name="Ohtani R."/>
            <person name="Kanamori-Sato M."/>
            <person name="Honoki R."/>
            <person name="Miyazaki D."/>
            <person name="Mochizuki H."/>
            <person name="Umetsu J."/>
            <person name="Higashi K."/>
            <person name="Shibata D."/>
            <person name="Kamiya Y."/>
            <person name="Sato N."/>
            <person name="Nakamura Y."/>
            <person name="Tabata S."/>
            <person name="Ida S."/>
            <person name="Kurokawa K."/>
            <person name="Ohta H."/>
        </authorList>
    </citation>
    <scope>NUCLEOTIDE SEQUENCE [LARGE SCALE GENOMIC DNA]</scope>
    <source>
        <strain evidence="2 3">NIES-2285</strain>
    </source>
</reference>
<protein>
    <submittedName>
        <fullName evidence="2">Uncharacterized protein</fullName>
    </submittedName>
</protein>
<evidence type="ECO:0000313" key="2">
    <source>
        <dbReference type="EMBL" id="GAQ80623.1"/>
    </source>
</evidence>
<gene>
    <name evidence="2" type="ORF">KFL_000580170</name>
</gene>
<keyword evidence="3" id="KW-1185">Reference proteome</keyword>
<accession>A0A1Y1HRA4</accession>
<feature type="compositionally biased region" description="Basic residues" evidence="1">
    <location>
        <begin position="1"/>
        <end position="10"/>
    </location>
</feature>
<organism evidence="2 3">
    <name type="scientific">Klebsormidium nitens</name>
    <name type="common">Green alga</name>
    <name type="synonym">Ulothrix nitens</name>
    <dbReference type="NCBI Taxonomy" id="105231"/>
    <lineage>
        <taxon>Eukaryota</taxon>
        <taxon>Viridiplantae</taxon>
        <taxon>Streptophyta</taxon>
        <taxon>Klebsormidiophyceae</taxon>
        <taxon>Klebsormidiales</taxon>
        <taxon>Klebsormidiaceae</taxon>
        <taxon>Klebsormidium</taxon>
    </lineage>
</organism>
<feature type="region of interest" description="Disordered" evidence="1">
    <location>
        <begin position="1"/>
        <end position="68"/>
    </location>
</feature>
<name>A0A1Y1HRA4_KLENI</name>
<proteinExistence type="predicted"/>
<sequence length="103" mass="11622">MRRRKPKGKRSDRDELDSEENQGSVPGDCRSSEDENGSVPAPDEIKGARSRDRHGAPIPQPTREKRTTIERLRCLKWRGSSGNKTKDLDDFLLWVFCKTGGPA</sequence>
<evidence type="ECO:0000313" key="3">
    <source>
        <dbReference type="Proteomes" id="UP000054558"/>
    </source>
</evidence>
<dbReference type="AlphaFoldDB" id="A0A1Y1HRA4"/>
<evidence type="ECO:0000256" key="1">
    <source>
        <dbReference type="SAM" id="MobiDB-lite"/>
    </source>
</evidence>